<dbReference type="Gene3D" id="3.40.1350.120">
    <property type="match status" value="1"/>
</dbReference>
<proteinExistence type="predicted"/>
<protein>
    <submittedName>
        <fullName evidence="2">Phage protein</fullName>
    </submittedName>
</protein>
<dbReference type="NCBIfam" id="TIGR01641">
    <property type="entry name" value="phageSPP1_gp7"/>
    <property type="match status" value="1"/>
</dbReference>
<dbReference type="GO" id="GO:0008237">
    <property type="term" value="F:metallopeptidase activity"/>
    <property type="evidence" value="ECO:0007669"/>
    <property type="project" value="InterPro"/>
</dbReference>
<organism evidence="2">
    <name type="scientific">gut metagenome</name>
    <dbReference type="NCBI Taxonomy" id="749906"/>
    <lineage>
        <taxon>unclassified sequences</taxon>
        <taxon>metagenomes</taxon>
        <taxon>organismal metagenomes</taxon>
    </lineage>
</organism>
<evidence type="ECO:0000259" key="1">
    <source>
        <dbReference type="Pfam" id="PF04233"/>
    </source>
</evidence>
<dbReference type="Gene3D" id="3.40.390.10">
    <property type="entry name" value="Collagenase (Catalytic Domain)"/>
    <property type="match status" value="1"/>
</dbReference>
<dbReference type="Pfam" id="PF04233">
    <property type="entry name" value="Phage_Mu_F"/>
    <property type="match status" value="1"/>
</dbReference>
<dbReference type="EMBL" id="AMCI01000862">
    <property type="protein sequence ID" value="EJX07539.1"/>
    <property type="molecule type" value="Genomic_DNA"/>
</dbReference>
<dbReference type="InterPro" id="IPR006528">
    <property type="entry name" value="Phage_head_morphogenesis_dom"/>
</dbReference>
<sequence length="626" mass="71644">MSKSEENIETSAKKWASALSDKTARAKAEEAARIIIRHGIELPVIKESGRMKKRTLAQFRSDGTPTIEVNKKLNDDFWKRDAKSVEIGWAAQDNPILHELGHYIDFICNKEKYNKQSENKRFFGETKSLIEKEVSIYAATDQWELEAELYAGIMRGKVYSNNVLNLSRISQSDNDIIKRLLSYGTGQDVCLPSEDISKQFKNMMKVLFQQEGSSFSINIMADKDVQKMIETHSSVLNGSFRQVEMSEAMRKRLERSNYVFSGLKTFHELNEAFPSLLDEDGNRKTFERFLNDVRKIDKTYNSNYLRAEFNFVQASSEMAAKWERFIKDGDRYYLQYRTAGDAKVRPTHAEMAGITLPVSDLFWTEFYPPNGWGCRCSVVQVRKSKYPATDHEEAMARGESALGLDKKGMFRFNAGMEQKTMPDYNPYTIKRCKDCDIAKGKLKLAKSPIPDNELCEACQFIRICEENKGCFNDELYGNRLKISKDADKTEVQDNIRAAYAMLESFPEMVIKVRENVLKHGVKNPEYMINGMIADRKGIESPKGIQSGFKKAIKQGCQVVVIDLDMHMKDKKLPVSELAKYINWRSTDFEEGTIKECYVIHQGKAVKITADDKGKDTIANIIEKLKP</sequence>
<dbReference type="InterPro" id="IPR024079">
    <property type="entry name" value="MetalloPept_cat_dom_sf"/>
</dbReference>
<reference evidence="2" key="1">
    <citation type="journal article" date="2012" name="PLoS ONE">
        <title>Gene sets for utilization of primary and secondary nutrition supplies in the distal gut of endangered iberian lynx.</title>
        <authorList>
            <person name="Alcaide M."/>
            <person name="Messina E."/>
            <person name="Richter M."/>
            <person name="Bargiela R."/>
            <person name="Peplies J."/>
            <person name="Huws S.A."/>
            <person name="Newbold C.J."/>
            <person name="Golyshin P.N."/>
            <person name="Simon M.A."/>
            <person name="Lopez G."/>
            <person name="Yakimov M.M."/>
            <person name="Ferrer M."/>
        </authorList>
    </citation>
    <scope>NUCLEOTIDE SEQUENCE</scope>
</reference>
<comment type="caution">
    <text evidence="2">The sequence shown here is derived from an EMBL/GenBank/DDBJ whole genome shotgun (WGS) entry which is preliminary data.</text>
</comment>
<dbReference type="AlphaFoldDB" id="J9GJV7"/>
<gene>
    <name evidence="2" type="ORF">EVA_04370</name>
</gene>
<accession>J9GJV7</accession>
<feature type="domain" description="Phage head morphogenesis" evidence="1">
    <location>
        <begin position="284"/>
        <end position="378"/>
    </location>
</feature>
<name>J9GJV7_9ZZZZ</name>
<evidence type="ECO:0000313" key="2">
    <source>
        <dbReference type="EMBL" id="EJX07539.1"/>
    </source>
</evidence>